<evidence type="ECO:0000256" key="2">
    <source>
        <dbReference type="SAM" id="SignalP"/>
    </source>
</evidence>
<dbReference type="RefSeq" id="WP_278059821.1">
    <property type="nucleotide sequence ID" value="NZ_CP121247.1"/>
</dbReference>
<comment type="caution">
    <text evidence="3">The sequence shown here is derived from an EMBL/GenBank/DDBJ whole genome shotgun (WGS) entry which is preliminary data.</text>
</comment>
<feature type="region of interest" description="Disordered" evidence="1">
    <location>
        <begin position="173"/>
        <end position="193"/>
    </location>
</feature>
<dbReference type="SUPFAM" id="SSF51230">
    <property type="entry name" value="Single hybrid motif"/>
    <property type="match status" value="1"/>
</dbReference>
<proteinExistence type="predicted"/>
<dbReference type="Gene3D" id="2.40.50.100">
    <property type="match status" value="1"/>
</dbReference>
<keyword evidence="4" id="KW-1185">Reference proteome</keyword>
<sequence length="292" mass="30054">MKSKMSILLVGSMVASVGLVACGTHGTEQSQDPPESQSAPLVVVEKRDIAPTISQSGAIENLAPYVVLAPNAGSVDSLLDAGTTVKKGQRIAVIAGTEVVAPTDGRVTKTVRSGANVPAGFSIAVVESEAFSIPVESKLLKHQFSSGAQFSGRFQIEDGVGPSKCEAVVFREDSRGGSENEGGSGPGTAAAPGRASSTLQCVIPRNENVFPGSLATAVLVAKTRQQVLALPVEAVAGRQGHGEVIVHRDKTKERVAVSLGVNDGAWIELTSGVKEGEQVESLAPKLDPVGKQ</sequence>
<dbReference type="PANTHER" id="PTHR30469:SF15">
    <property type="entry name" value="HLYD FAMILY OF SECRETION PROTEINS"/>
    <property type="match status" value="1"/>
</dbReference>
<protein>
    <submittedName>
        <fullName evidence="3">Biotin carboxyl carrier protein</fullName>
    </submittedName>
</protein>
<dbReference type="Proteomes" id="UP001235966">
    <property type="component" value="Unassembled WGS sequence"/>
</dbReference>
<dbReference type="PROSITE" id="PS51257">
    <property type="entry name" value="PROKAR_LIPOPROTEIN"/>
    <property type="match status" value="1"/>
</dbReference>
<dbReference type="EMBL" id="JAUSQW010000001">
    <property type="protein sequence ID" value="MDP9801626.1"/>
    <property type="molecule type" value="Genomic_DNA"/>
</dbReference>
<organism evidence="3 4">
    <name type="scientific">Arcanobacterium wilhelmae</name>
    <dbReference type="NCBI Taxonomy" id="1803177"/>
    <lineage>
        <taxon>Bacteria</taxon>
        <taxon>Bacillati</taxon>
        <taxon>Actinomycetota</taxon>
        <taxon>Actinomycetes</taxon>
        <taxon>Actinomycetales</taxon>
        <taxon>Actinomycetaceae</taxon>
        <taxon>Arcanobacterium</taxon>
    </lineage>
</organism>
<keyword evidence="2" id="KW-0732">Signal</keyword>
<name>A0ABT9ND30_9ACTO</name>
<dbReference type="InterPro" id="IPR011053">
    <property type="entry name" value="Single_hybrid_motif"/>
</dbReference>
<evidence type="ECO:0000313" key="4">
    <source>
        <dbReference type="Proteomes" id="UP001235966"/>
    </source>
</evidence>
<evidence type="ECO:0000256" key="1">
    <source>
        <dbReference type="SAM" id="MobiDB-lite"/>
    </source>
</evidence>
<dbReference type="PANTHER" id="PTHR30469">
    <property type="entry name" value="MULTIDRUG RESISTANCE PROTEIN MDTA"/>
    <property type="match status" value="1"/>
</dbReference>
<gene>
    <name evidence="3" type="ORF">J2S49_001702</name>
</gene>
<feature type="chain" id="PRO_5047257331" evidence="2">
    <location>
        <begin position="22"/>
        <end position="292"/>
    </location>
</feature>
<reference evidence="3 4" key="1">
    <citation type="submission" date="2023-07" db="EMBL/GenBank/DDBJ databases">
        <title>Sequencing the genomes of 1000 actinobacteria strains.</title>
        <authorList>
            <person name="Klenk H.-P."/>
        </authorList>
    </citation>
    <scope>NUCLEOTIDE SEQUENCE [LARGE SCALE GENOMIC DNA]</scope>
    <source>
        <strain evidence="3 4">DSM 102162</strain>
    </source>
</reference>
<accession>A0ABT9ND30</accession>
<dbReference type="Gene3D" id="2.40.420.20">
    <property type="match status" value="1"/>
</dbReference>
<evidence type="ECO:0000313" key="3">
    <source>
        <dbReference type="EMBL" id="MDP9801626.1"/>
    </source>
</evidence>
<feature type="signal peptide" evidence="2">
    <location>
        <begin position="1"/>
        <end position="21"/>
    </location>
</feature>